<protein>
    <submittedName>
        <fullName evidence="2">Uncharacterized protein</fullName>
    </submittedName>
</protein>
<feature type="transmembrane region" description="Helical" evidence="1">
    <location>
        <begin position="87"/>
        <end position="115"/>
    </location>
</feature>
<feature type="transmembrane region" description="Helical" evidence="1">
    <location>
        <begin position="12"/>
        <end position="39"/>
    </location>
</feature>
<keyword evidence="1" id="KW-0472">Membrane</keyword>
<dbReference type="Proteomes" id="UP001549321">
    <property type="component" value="Unassembled WGS sequence"/>
</dbReference>
<keyword evidence="3" id="KW-1185">Reference proteome</keyword>
<evidence type="ECO:0000313" key="2">
    <source>
        <dbReference type="EMBL" id="MET4634708.1"/>
    </source>
</evidence>
<evidence type="ECO:0000256" key="1">
    <source>
        <dbReference type="SAM" id="Phobius"/>
    </source>
</evidence>
<keyword evidence="1" id="KW-1133">Transmembrane helix</keyword>
<evidence type="ECO:0000313" key="3">
    <source>
        <dbReference type="Proteomes" id="UP001549321"/>
    </source>
</evidence>
<dbReference type="EMBL" id="JBEPSM010000002">
    <property type="protein sequence ID" value="MET4634708.1"/>
    <property type="molecule type" value="Genomic_DNA"/>
</dbReference>
<name>A0ABV2R1T3_9HYPH</name>
<keyword evidence="1" id="KW-0812">Transmembrane</keyword>
<reference evidence="2 3" key="1">
    <citation type="submission" date="2024-06" db="EMBL/GenBank/DDBJ databases">
        <title>Sorghum-associated microbial communities from plants grown in Nebraska, USA.</title>
        <authorList>
            <person name="Schachtman D."/>
        </authorList>
    </citation>
    <scope>NUCLEOTIDE SEQUENCE [LARGE SCALE GENOMIC DNA]</scope>
    <source>
        <strain evidence="2 3">3207</strain>
    </source>
</reference>
<proteinExistence type="predicted"/>
<organism evidence="2 3">
    <name type="scientific">Kaistia defluvii</name>
    <dbReference type="NCBI Taxonomy" id="410841"/>
    <lineage>
        <taxon>Bacteria</taxon>
        <taxon>Pseudomonadati</taxon>
        <taxon>Pseudomonadota</taxon>
        <taxon>Alphaproteobacteria</taxon>
        <taxon>Hyphomicrobiales</taxon>
        <taxon>Kaistiaceae</taxon>
        <taxon>Kaistia</taxon>
    </lineage>
</organism>
<dbReference type="RefSeq" id="WP_354551734.1">
    <property type="nucleotide sequence ID" value="NZ_JBEPSM010000002.1"/>
</dbReference>
<accession>A0ABV2R1T3</accession>
<dbReference type="PROSITE" id="PS51257">
    <property type="entry name" value="PROKAR_LIPOPROTEIN"/>
    <property type="match status" value="1"/>
</dbReference>
<sequence length="117" mass="12234">MSRTSFLGQPFFLVAGFSIWAVGFLALYALLSVGCAYGWNEIVVVGSFSLLRLQLVAVFIVSLAACAGVVAALLARRRGGGKASEHFLAILALQASLAALVATFFTFAGVLTLSICD</sequence>
<feature type="transmembrane region" description="Helical" evidence="1">
    <location>
        <begin position="51"/>
        <end position="75"/>
    </location>
</feature>
<gene>
    <name evidence="2" type="ORF">ABIE08_002654</name>
</gene>
<comment type="caution">
    <text evidence="2">The sequence shown here is derived from an EMBL/GenBank/DDBJ whole genome shotgun (WGS) entry which is preliminary data.</text>
</comment>